<feature type="domain" description="START" evidence="5">
    <location>
        <begin position="624"/>
        <end position="797"/>
    </location>
</feature>
<dbReference type="SMART" id="SM00234">
    <property type="entry name" value="START"/>
    <property type="match status" value="1"/>
</dbReference>
<feature type="domain" description="Rho-GAP" evidence="4">
    <location>
        <begin position="377"/>
        <end position="581"/>
    </location>
</feature>
<dbReference type="Pfam" id="PF01852">
    <property type="entry name" value="START"/>
    <property type="match status" value="1"/>
</dbReference>
<dbReference type="SMART" id="SM00324">
    <property type="entry name" value="RhoGAP"/>
    <property type="match status" value="2"/>
</dbReference>
<dbReference type="Gene3D" id="1.10.287.2070">
    <property type="match status" value="1"/>
</dbReference>
<feature type="region of interest" description="Disordered" evidence="3">
    <location>
        <begin position="126"/>
        <end position="174"/>
    </location>
</feature>
<dbReference type="CDD" id="cd09538">
    <property type="entry name" value="SAM_DLC1_2-like"/>
    <property type="match status" value="1"/>
</dbReference>
<name>A0ABN8MBY8_9CNID</name>
<dbReference type="EMBL" id="CALNXI010000375">
    <property type="protein sequence ID" value="CAH3025850.1"/>
    <property type="molecule type" value="Genomic_DNA"/>
</dbReference>
<feature type="compositionally biased region" description="Basic and acidic residues" evidence="3">
    <location>
        <begin position="1112"/>
        <end position="1122"/>
    </location>
</feature>
<dbReference type="InterPro" id="IPR000198">
    <property type="entry name" value="RhoGAP_dom"/>
</dbReference>
<dbReference type="InterPro" id="IPR008936">
    <property type="entry name" value="Rho_GTPase_activation_prot"/>
</dbReference>
<sequence length="1701" mass="191248">MAMALSDGVNTTGENRRRILRRFLARKNKKGAIKELEALEACYWLKAAGFPQYAQAYEDGKFPIDTATVIKEHDFLDQDSIQSLYRRLQTLNRCAKMNLHIKSDGYDSDEEDLIALSSRWKLQNKNRRWSSRRNGSPSLSKGKGPSGLSSSHNGINTSLNSVTNSRQRPFHNKDNLLADPLNQFTHLDLCISQGRASVYDNLAPGLSASTPSISNVGKDLNRNDQLRSSTRNYKRNLTSSDLGIESCSGSSNEGLSDFERDDEINDLPGDLSMLRSIRNSEKQCSDDMSPSSTAGRPKVRWHSFEKTSKPEINVASPRICDLTAGQLAVLRKYSLLKLTALMERHTQSHRGMWNWSFPHFLKKLKSPDYRDRNVFGVPLSVVLQRTGQPLPRSILFAINYLQRSAVDAVGIFRKSGGKQRINHLKEMIEGDPDNTDFEGLSPYDMADMLKQYFRELPEPILTSKLAETFISIFSSIPPNSRMEAMQAAILLMPDPNREALQTLLLFLSEVAANSETNQMNEKNLGVCFAPSLFHLCGTKEDPSAPKRQKRTPMNKASKELTDNLAAHECLAQMITEVDKLFSIPEDTVKNSRFSYIEQGEPVSLDQLGKSKTSPDSGYQSYIQSCIAGLLKEAKDKFKGWVSHPWYDSSVEISYKKVKDGYPLRLWRCTVEVNASPEDVIRRILYERHLWDEDLESWDMVEKIDDHTDVFYYTTKSMILQPKRRHVVLRSWTDLDRGVCALVSTSINHPKAPPSNGVTAIVLASRYLVEPLENGKSRLTHISRVDQRLASCHGLPLKLSGLKFASNSRRQVRREMMPEVDSFDPFVTSQNRRGHPRSYSQYYEAMNDSSFTRGERKYRNTSERLALARKVELSAIEQNANVVILSPQKVAVERAGEMSPKAENEGSMTSAAKKKGLQKLASGAIANIGTVFKGGANTGDMEGRRETGRSSSRNAAKGSSVLNDLTPHSDPGMQEKLSPSGSHKEKFFNKTWRNRLKVVSNAGNALWIPQDDFSWSSVEGRKVQLTSIPLSALSEPECIALQRVAQTRLKQMDFKSHVTIPKDPRSPRKSLKRALSWKTKPSGSGLFDKGKENGVFAIPLHKAVTSQGLLDASESKKGQRNVKESTPSISSTNSTGNQEVPEESPKVRRHSSGSSLSQSSRSSNENSNQNSDNKSLSGKDQPAESSSWKSRLIDALTLLSSSASASCLMDKQSALSPPTPQVPPIVLQAVEHLQLHGLHVLGIFRVGGSKKRMKQMRDQFDLGEKTSFTAEDDNPHDVAALFKEYFRDLPEPLLTRDLYSAFLETQSFEDQSTQITALRLLCCLLPIPNRDTLKVLLEFLAEVAQWSEDRIGENGVEIPGNKMNSKNLAIIIGPNILHKVKGQHHDFLVEDKARADERKEIIDVVQDMIENHEKLFEISAEVHHDILLQLLDNEPEIVDYILRRKLLRANGTSFDMEDELFNLEETEKLELPMRGRVQSAGAIERSRGVNTPLSRSHGDTSLRPRHYIATRTSSDKTHYNPGFPVRSHSLNQEEARHYRDNVFWRQMSTPDNSLSPPSYNYNYRQNKRRTPPITRAICRYDGSDEPPSPSLSSTSPSVSYSNYSTPPSSPSGSGAYVSADSNSSSPLPGRAYIEDDRPALSEWTFHTEIDVELTHEGDMYPRRRSPSPFTFSDWQLENWFQWESLTQQNSSQKDFLEQETLV</sequence>
<feature type="region of interest" description="Disordered" evidence="3">
    <location>
        <begin position="932"/>
        <end position="983"/>
    </location>
</feature>
<evidence type="ECO:0000256" key="1">
    <source>
        <dbReference type="ARBA" id="ARBA00022468"/>
    </source>
</evidence>
<comment type="caution">
    <text evidence="6">The sequence shown here is derived from an EMBL/GenBank/DDBJ whole genome shotgun (WGS) entry which is preliminary data.</text>
</comment>
<dbReference type="SUPFAM" id="SSF47769">
    <property type="entry name" value="SAM/Pointed domain"/>
    <property type="match status" value="1"/>
</dbReference>
<organism evidence="6 7">
    <name type="scientific">Porites evermanni</name>
    <dbReference type="NCBI Taxonomy" id="104178"/>
    <lineage>
        <taxon>Eukaryota</taxon>
        <taxon>Metazoa</taxon>
        <taxon>Cnidaria</taxon>
        <taxon>Anthozoa</taxon>
        <taxon>Hexacorallia</taxon>
        <taxon>Scleractinia</taxon>
        <taxon>Fungiina</taxon>
        <taxon>Poritidae</taxon>
        <taxon>Porites</taxon>
    </lineage>
</organism>
<accession>A0ABN8MBY8</accession>
<reference evidence="6 7" key="1">
    <citation type="submission" date="2022-05" db="EMBL/GenBank/DDBJ databases">
        <authorList>
            <consortium name="Genoscope - CEA"/>
            <person name="William W."/>
        </authorList>
    </citation>
    <scope>NUCLEOTIDE SEQUENCE [LARGE SCALE GENOMIC DNA]</scope>
</reference>
<dbReference type="PROSITE" id="PS50238">
    <property type="entry name" value="RHOGAP"/>
    <property type="match status" value="2"/>
</dbReference>
<keyword evidence="2" id="KW-0597">Phosphoprotein</keyword>
<feature type="region of interest" description="Disordered" evidence="3">
    <location>
        <begin position="280"/>
        <end position="301"/>
    </location>
</feature>
<keyword evidence="1" id="KW-0343">GTPase activation</keyword>
<gene>
    <name evidence="6" type="ORF">PEVE_00027341</name>
</gene>
<feature type="region of interest" description="Disordered" evidence="3">
    <location>
        <begin position="1058"/>
        <end position="1088"/>
    </location>
</feature>
<dbReference type="Gene3D" id="1.10.555.10">
    <property type="entry name" value="Rho GTPase activation protein"/>
    <property type="match status" value="2"/>
</dbReference>
<dbReference type="Proteomes" id="UP001159427">
    <property type="component" value="Unassembled WGS sequence"/>
</dbReference>
<dbReference type="InterPro" id="IPR013761">
    <property type="entry name" value="SAM/pointed_sf"/>
</dbReference>
<feature type="region of interest" description="Disordered" evidence="3">
    <location>
        <begin position="1512"/>
        <end position="1531"/>
    </location>
</feature>
<evidence type="ECO:0000256" key="2">
    <source>
        <dbReference type="ARBA" id="ARBA00022553"/>
    </source>
</evidence>
<dbReference type="SUPFAM" id="SSF55961">
    <property type="entry name" value="Bet v1-like"/>
    <property type="match status" value="1"/>
</dbReference>
<evidence type="ECO:0000313" key="7">
    <source>
        <dbReference type="Proteomes" id="UP001159427"/>
    </source>
</evidence>
<feature type="compositionally biased region" description="Polar residues" evidence="3">
    <location>
        <begin position="1123"/>
        <end position="1137"/>
    </location>
</feature>
<protein>
    <recommendedName>
        <fullName evidence="8">Rho GTPase-activating protein 7</fullName>
    </recommendedName>
</protein>
<dbReference type="InterPro" id="IPR002913">
    <property type="entry name" value="START_lipid-bd_dom"/>
</dbReference>
<evidence type="ECO:0000256" key="3">
    <source>
        <dbReference type="SAM" id="MobiDB-lite"/>
    </source>
</evidence>
<dbReference type="SUPFAM" id="SSF48350">
    <property type="entry name" value="GTPase activation domain, GAP"/>
    <property type="match status" value="2"/>
</dbReference>
<feature type="domain" description="Rho-GAP" evidence="4">
    <location>
        <begin position="1212"/>
        <end position="1415"/>
    </location>
</feature>
<dbReference type="Gene3D" id="3.30.530.20">
    <property type="match status" value="1"/>
</dbReference>
<dbReference type="PROSITE" id="PS50848">
    <property type="entry name" value="START"/>
    <property type="match status" value="1"/>
</dbReference>
<dbReference type="InterPro" id="IPR023393">
    <property type="entry name" value="START-like_dom_sf"/>
</dbReference>
<feature type="compositionally biased region" description="Low complexity" evidence="3">
    <location>
        <begin position="1151"/>
        <end position="1174"/>
    </location>
</feature>
<feature type="compositionally biased region" description="Low complexity" evidence="3">
    <location>
        <begin position="1589"/>
        <end position="1618"/>
    </location>
</feature>
<dbReference type="PANTHER" id="PTHR12659:SF7">
    <property type="entry name" value="CROSSVEINLESS C, ISOFORM C"/>
    <property type="match status" value="1"/>
</dbReference>
<proteinExistence type="predicted"/>
<keyword evidence="7" id="KW-1185">Reference proteome</keyword>
<feature type="region of interest" description="Disordered" evidence="3">
    <location>
        <begin position="1547"/>
        <end position="1629"/>
    </location>
</feature>
<feature type="compositionally biased region" description="Low complexity" evidence="3">
    <location>
        <begin position="135"/>
        <end position="151"/>
    </location>
</feature>
<feature type="compositionally biased region" description="Polar residues" evidence="3">
    <location>
        <begin position="152"/>
        <end position="167"/>
    </location>
</feature>
<dbReference type="Pfam" id="PF00620">
    <property type="entry name" value="RhoGAP"/>
    <property type="match status" value="2"/>
</dbReference>
<evidence type="ECO:0008006" key="8">
    <source>
        <dbReference type="Google" id="ProtNLM"/>
    </source>
</evidence>
<feature type="region of interest" description="Disordered" evidence="3">
    <location>
        <begin position="1109"/>
        <end position="1185"/>
    </location>
</feature>
<feature type="compositionally biased region" description="Polar residues" evidence="3">
    <location>
        <begin position="1547"/>
        <end position="1563"/>
    </location>
</feature>
<evidence type="ECO:0000259" key="5">
    <source>
        <dbReference type="PROSITE" id="PS50848"/>
    </source>
</evidence>
<evidence type="ECO:0000259" key="4">
    <source>
        <dbReference type="PROSITE" id="PS50238"/>
    </source>
</evidence>
<evidence type="ECO:0000313" key="6">
    <source>
        <dbReference type="EMBL" id="CAH3025850.1"/>
    </source>
</evidence>
<dbReference type="PANTHER" id="PTHR12659">
    <property type="entry name" value="RHO-TYPE GTPASE ACTIVATING PROTEIN"/>
    <property type="match status" value="1"/>
</dbReference>